<keyword evidence="4" id="KW-1185">Reference proteome</keyword>
<feature type="signal peptide" evidence="1">
    <location>
        <begin position="1"/>
        <end position="19"/>
    </location>
</feature>
<accession>A0ABT5MZT2</accession>
<dbReference type="PANTHER" id="PTHR36919">
    <property type="entry name" value="BLR1215 PROTEIN"/>
    <property type="match status" value="1"/>
</dbReference>
<evidence type="ECO:0000313" key="4">
    <source>
        <dbReference type="Proteomes" id="UP001528673"/>
    </source>
</evidence>
<proteinExistence type="predicted"/>
<feature type="chain" id="PRO_5045053893" evidence="1">
    <location>
        <begin position="20"/>
        <end position="143"/>
    </location>
</feature>
<reference evidence="3 4" key="1">
    <citation type="submission" date="2023-02" db="EMBL/GenBank/DDBJ databases">
        <title>Bacterial whole genomic sequence of Curvibacter sp. HBC61.</title>
        <authorList>
            <person name="Le V."/>
            <person name="Ko S.-R."/>
            <person name="Ahn C.-Y."/>
            <person name="Oh H.-M."/>
        </authorList>
    </citation>
    <scope>NUCLEOTIDE SEQUENCE [LARGE SCALE GENOMIC DNA]</scope>
    <source>
        <strain evidence="3 4">HBC61</strain>
    </source>
</reference>
<dbReference type="Gene3D" id="2.40.128.520">
    <property type="match status" value="1"/>
</dbReference>
<comment type="caution">
    <text evidence="3">The sequence shown here is derived from an EMBL/GenBank/DDBJ whole genome shotgun (WGS) entry which is preliminary data.</text>
</comment>
<name>A0ABT5MZT2_9BURK</name>
<gene>
    <name evidence="3" type="ORF">PSQ40_06915</name>
</gene>
<dbReference type="EMBL" id="JAQSIP010000003">
    <property type="protein sequence ID" value="MDD0838297.1"/>
    <property type="molecule type" value="Genomic_DNA"/>
</dbReference>
<dbReference type="Pfam" id="PF09917">
    <property type="entry name" value="DUF2147"/>
    <property type="match status" value="1"/>
</dbReference>
<sequence length="143" mass="15637">MIPSLLTAGLMLISGAALAQNSPVGLWRSVDDATGEAKAEIRIVSEASGQLVGRIDKALVQKGSPTCKVCTDDRKGQPMVGLDIIRGVRKTDGKDVWENGRILDPENGKEYTVRLTPLEGGKQLQVRGYIGLFYRTQVWQRIE</sequence>
<dbReference type="RefSeq" id="WP_273950023.1">
    <property type="nucleotide sequence ID" value="NZ_JAQSIP010000003.1"/>
</dbReference>
<protein>
    <submittedName>
        <fullName evidence="3">DUF2147 domain-containing protein</fullName>
    </submittedName>
</protein>
<feature type="domain" description="DUF2147" evidence="2">
    <location>
        <begin position="25"/>
        <end position="141"/>
    </location>
</feature>
<dbReference type="Proteomes" id="UP001528673">
    <property type="component" value="Unassembled WGS sequence"/>
</dbReference>
<keyword evidence="1" id="KW-0732">Signal</keyword>
<evidence type="ECO:0000259" key="2">
    <source>
        <dbReference type="Pfam" id="PF09917"/>
    </source>
</evidence>
<evidence type="ECO:0000256" key="1">
    <source>
        <dbReference type="SAM" id="SignalP"/>
    </source>
</evidence>
<organism evidence="3 4">
    <name type="scientific">Curvibacter cyanobacteriorum</name>
    <dbReference type="NCBI Taxonomy" id="3026422"/>
    <lineage>
        <taxon>Bacteria</taxon>
        <taxon>Pseudomonadati</taxon>
        <taxon>Pseudomonadota</taxon>
        <taxon>Betaproteobacteria</taxon>
        <taxon>Burkholderiales</taxon>
        <taxon>Comamonadaceae</taxon>
        <taxon>Curvibacter</taxon>
    </lineage>
</organism>
<dbReference type="PANTHER" id="PTHR36919:SF3">
    <property type="entry name" value="BLL5882 PROTEIN"/>
    <property type="match status" value="1"/>
</dbReference>
<dbReference type="InterPro" id="IPR019223">
    <property type="entry name" value="DUF2147"/>
</dbReference>
<evidence type="ECO:0000313" key="3">
    <source>
        <dbReference type="EMBL" id="MDD0838297.1"/>
    </source>
</evidence>